<comment type="caution">
    <text evidence="2">The sequence shown here is derived from an EMBL/GenBank/DDBJ whole genome shotgun (WGS) entry which is preliminary data.</text>
</comment>
<protein>
    <submittedName>
        <fullName evidence="2">Uncharacterized protein</fullName>
    </submittedName>
</protein>
<proteinExistence type="predicted"/>
<feature type="region of interest" description="Disordered" evidence="1">
    <location>
        <begin position="1"/>
        <end position="49"/>
    </location>
</feature>
<dbReference type="EMBL" id="VSSQ01087426">
    <property type="protein sequence ID" value="MPN34399.1"/>
    <property type="molecule type" value="Genomic_DNA"/>
</dbReference>
<accession>A0A645H8I3</accession>
<evidence type="ECO:0000313" key="2">
    <source>
        <dbReference type="EMBL" id="MPN34399.1"/>
    </source>
</evidence>
<gene>
    <name evidence="2" type="ORF">SDC9_181892</name>
</gene>
<organism evidence="2">
    <name type="scientific">bioreactor metagenome</name>
    <dbReference type="NCBI Taxonomy" id="1076179"/>
    <lineage>
        <taxon>unclassified sequences</taxon>
        <taxon>metagenomes</taxon>
        <taxon>ecological metagenomes</taxon>
    </lineage>
</organism>
<name>A0A645H8I3_9ZZZZ</name>
<feature type="compositionally biased region" description="Basic and acidic residues" evidence="1">
    <location>
        <begin position="31"/>
        <end position="47"/>
    </location>
</feature>
<sequence length="170" mass="17885">MRAAGVVEDQRVPGADEPGEGAGGAQAQDGMLERHRQAQADPLRAEAGDETGQARLVHLVRLVGPVGQAERRVRRPVELRGQRVPDRGAQHGAAVRLHQHRPFSLLAEHHAWNSATYRLCSASVAAYLVSPVSGLTVTKKSHGPLAGWAAASRAALPGASIGVGGRPVCR</sequence>
<evidence type="ECO:0000256" key="1">
    <source>
        <dbReference type="SAM" id="MobiDB-lite"/>
    </source>
</evidence>
<reference evidence="2" key="1">
    <citation type="submission" date="2019-08" db="EMBL/GenBank/DDBJ databases">
        <authorList>
            <person name="Kucharzyk K."/>
            <person name="Murdoch R.W."/>
            <person name="Higgins S."/>
            <person name="Loffler F."/>
        </authorList>
    </citation>
    <scope>NUCLEOTIDE SEQUENCE</scope>
</reference>
<dbReference type="AlphaFoldDB" id="A0A645H8I3"/>